<dbReference type="EMBL" id="QPFP01000034">
    <property type="protein sequence ID" value="TEB28182.1"/>
    <property type="molecule type" value="Genomic_DNA"/>
</dbReference>
<evidence type="ECO:0000313" key="3">
    <source>
        <dbReference type="Proteomes" id="UP000298030"/>
    </source>
</evidence>
<proteinExistence type="predicted"/>
<dbReference type="AlphaFoldDB" id="A0A4Y7T3J8"/>
<reference evidence="2 3" key="1">
    <citation type="journal article" date="2019" name="Nat. Ecol. Evol.">
        <title>Megaphylogeny resolves global patterns of mushroom evolution.</title>
        <authorList>
            <person name="Varga T."/>
            <person name="Krizsan K."/>
            <person name="Foldi C."/>
            <person name="Dima B."/>
            <person name="Sanchez-Garcia M."/>
            <person name="Sanchez-Ramirez S."/>
            <person name="Szollosi G.J."/>
            <person name="Szarkandi J.G."/>
            <person name="Papp V."/>
            <person name="Albert L."/>
            <person name="Andreopoulos W."/>
            <person name="Angelini C."/>
            <person name="Antonin V."/>
            <person name="Barry K.W."/>
            <person name="Bougher N.L."/>
            <person name="Buchanan P."/>
            <person name="Buyck B."/>
            <person name="Bense V."/>
            <person name="Catcheside P."/>
            <person name="Chovatia M."/>
            <person name="Cooper J."/>
            <person name="Damon W."/>
            <person name="Desjardin D."/>
            <person name="Finy P."/>
            <person name="Geml J."/>
            <person name="Haridas S."/>
            <person name="Hughes K."/>
            <person name="Justo A."/>
            <person name="Karasinski D."/>
            <person name="Kautmanova I."/>
            <person name="Kiss B."/>
            <person name="Kocsube S."/>
            <person name="Kotiranta H."/>
            <person name="LaButti K.M."/>
            <person name="Lechner B.E."/>
            <person name="Liimatainen K."/>
            <person name="Lipzen A."/>
            <person name="Lukacs Z."/>
            <person name="Mihaltcheva S."/>
            <person name="Morgado L.N."/>
            <person name="Niskanen T."/>
            <person name="Noordeloos M.E."/>
            <person name="Ohm R.A."/>
            <person name="Ortiz-Santana B."/>
            <person name="Ovrebo C."/>
            <person name="Racz N."/>
            <person name="Riley R."/>
            <person name="Savchenko A."/>
            <person name="Shiryaev A."/>
            <person name="Soop K."/>
            <person name="Spirin V."/>
            <person name="Szebenyi C."/>
            <person name="Tomsovsky M."/>
            <person name="Tulloss R.E."/>
            <person name="Uehling J."/>
            <person name="Grigoriev I.V."/>
            <person name="Vagvolgyi C."/>
            <person name="Papp T."/>
            <person name="Martin F.M."/>
            <person name="Miettinen O."/>
            <person name="Hibbett D.S."/>
            <person name="Nagy L.G."/>
        </authorList>
    </citation>
    <scope>NUCLEOTIDE SEQUENCE [LARGE SCALE GENOMIC DNA]</scope>
    <source>
        <strain evidence="2 3">FP101781</strain>
    </source>
</reference>
<gene>
    <name evidence="2" type="ORF">FA13DRAFT_1633588</name>
</gene>
<protein>
    <submittedName>
        <fullName evidence="2">Uncharacterized protein</fullName>
    </submittedName>
</protein>
<comment type="caution">
    <text evidence="2">The sequence shown here is derived from an EMBL/GenBank/DDBJ whole genome shotgun (WGS) entry which is preliminary data.</text>
</comment>
<dbReference type="Proteomes" id="UP000298030">
    <property type="component" value="Unassembled WGS sequence"/>
</dbReference>
<accession>A0A4Y7T3J8</accession>
<organism evidence="2 3">
    <name type="scientific">Coprinellus micaceus</name>
    <name type="common">Glistening ink-cap mushroom</name>
    <name type="synonym">Coprinus micaceus</name>
    <dbReference type="NCBI Taxonomy" id="71717"/>
    <lineage>
        <taxon>Eukaryota</taxon>
        <taxon>Fungi</taxon>
        <taxon>Dikarya</taxon>
        <taxon>Basidiomycota</taxon>
        <taxon>Agaricomycotina</taxon>
        <taxon>Agaricomycetes</taxon>
        <taxon>Agaricomycetidae</taxon>
        <taxon>Agaricales</taxon>
        <taxon>Agaricineae</taxon>
        <taxon>Psathyrellaceae</taxon>
        <taxon>Coprinellus</taxon>
    </lineage>
</organism>
<name>A0A4Y7T3J8_COPMI</name>
<dbReference type="OrthoDB" id="3359887at2759"/>
<feature type="region of interest" description="Disordered" evidence="1">
    <location>
        <begin position="1"/>
        <end position="38"/>
    </location>
</feature>
<keyword evidence="3" id="KW-1185">Reference proteome</keyword>
<feature type="compositionally biased region" description="Pro residues" evidence="1">
    <location>
        <begin position="20"/>
        <end position="30"/>
    </location>
</feature>
<dbReference type="STRING" id="71717.A0A4Y7T3J8"/>
<sequence length="498" mass="56532">MVEGARSSLQPRSKYQYYPFSPPDKNPPVYNPTRPTYSPTDIPVRSQEEYWGILEKLSKAKTKSEAAKISKSTGVARIPVAAASPAFIHPAFFPLDPFHLFYENCTPWLWDIWSTEAKAPEAVAISTKKLEKLGRYVVAGMRTLPPSFCGTVRDPYLKRQSQYKAFEWMALLHWYLLPIGLELEVNPMLLENLSLFVYIVEQAMTVRSWSEDELGDLRKVIDEFLEQFERLYVGSDPEKIHRCRLCLFQLVHVPMHIKWFGSIRVGSQAPVERAIGEVGHKIRSKKSPFANLSNMIIEKEVVRIVQLYYPDLSDATPPPSKDRQIQPFQRLKFGRVQADSQIGASHMTAIRQLLGLHNTADLLESGYDLKCYGKLKLAHGQTLRSQFTTSLELAFGEALAFYTLRSQPGVEGALSIVVVMMPLTQLEKRFRTVIRGRWADGGGIVAMDIAKVRDVIGIWEAPSKYVYMLRKHPALLSLPPSQRGLVDTMDREDDDGDE</sequence>
<evidence type="ECO:0000256" key="1">
    <source>
        <dbReference type="SAM" id="MobiDB-lite"/>
    </source>
</evidence>
<evidence type="ECO:0000313" key="2">
    <source>
        <dbReference type="EMBL" id="TEB28182.1"/>
    </source>
</evidence>